<reference evidence="2" key="2">
    <citation type="submission" date="2022-01" db="EMBL/GenBank/DDBJ databases">
        <authorList>
            <person name="Yamashiro T."/>
            <person name="Shiraishi A."/>
            <person name="Satake H."/>
            <person name="Nakayama K."/>
        </authorList>
    </citation>
    <scope>NUCLEOTIDE SEQUENCE</scope>
</reference>
<evidence type="ECO:0000313" key="2">
    <source>
        <dbReference type="EMBL" id="GJT95706.1"/>
    </source>
</evidence>
<reference evidence="2" key="1">
    <citation type="journal article" date="2022" name="Int. J. Mol. Sci.">
        <title>Draft Genome of Tanacetum Coccineum: Genomic Comparison of Closely Related Tanacetum-Family Plants.</title>
        <authorList>
            <person name="Yamashiro T."/>
            <person name="Shiraishi A."/>
            <person name="Nakayama K."/>
            <person name="Satake H."/>
        </authorList>
    </citation>
    <scope>NUCLEOTIDE SEQUENCE</scope>
</reference>
<gene>
    <name evidence="2" type="ORF">Tco_1091224</name>
</gene>
<comment type="caution">
    <text evidence="2">The sequence shown here is derived from an EMBL/GenBank/DDBJ whole genome shotgun (WGS) entry which is preliminary data.</text>
</comment>
<feature type="region of interest" description="Disordered" evidence="1">
    <location>
        <begin position="53"/>
        <end position="74"/>
    </location>
</feature>
<name>A0ABQ5I6K7_9ASTR</name>
<dbReference type="EMBL" id="BQNB010020415">
    <property type="protein sequence ID" value="GJT95706.1"/>
    <property type="molecule type" value="Genomic_DNA"/>
</dbReference>
<proteinExistence type="predicted"/>
<protein>
    <submittedName>
        <fullName evidence="2">Uncharacterized protein</fullName>
    </submittedName>
</protein>
<sequence>MTARISIQDKPSISLPPREGVERLLALTTPPPSLLTPLSSLLPQIPSPPLLASPPASVLPASPPASPIRPEGKDQSLLTTRNEVMFYQDLRNDIVESSSAVALDATRCPRADYGFCRQTHDLSDVETLVDEKVSYMTRSEIMGLRYVVMGQQAVISQLQAPDRRSQAMTSEMLQADHRRQAEIAVILNI</sequence>
<dbReference type="Proteomes" id="UP001151760">
    <property type="component" value="Unassembled WGS sequence"/>
</dbReference>
<organism evidence="2 3">
    <name type="scientific">Tanacetum coccineum</name>
    <dbReference type="NCBI Taxonomy" id="301880"/>
    <lineage>
        <taxon>Eukaryota</taxon>
        <taxon>Viridiplantae</taxon>
        <taxon>Streptophyta</taxon>
        <taxon>Embryophyta</taxon>
        <taxon>Tracheophyta</taxon>
        <taxon>Spermatophyta</taxon>
        <taxon>Magnoliopsida</taxon>
        <taxon>eudicotyledons</taxon>
        <taxon>Gunneridae</taxon>
        <taxon>Pentapetalae</taxon>
        <taxon>asterids</taxon>
        <taxon>campanulids</taxon>
        <taxon>Asterales</taxon>
        <taxon>Asteraceae</taxon>
        <taxon>Asteroideae</taxon>
        <taxon>Anthemideae</taxon>
        <taxon>Anthemidinae</taxon>
        <taxon>Tanacetum</taxon>
    </lineage>
</organism>
<evidence type="ECO:0000256" key="1">
    <source>
        <dbReference type="SAM" id="MobiDB-lite"/>
    </source>
</evidence>
<keyword evidence="3" id="KW-1185">Reference proteome</keyword>
<accession>A0ABQ5I6K7</accession>
<evidence type="ECO:0000313" key="3">
    <source>
        <dbReference type="Proteomes" id="UP001151760"/>
    </source>
</evidence>